<reference evidence="3 4" key="1">
    <citation type="journal article" date="2018" name="Sci. Rep.">
        <title>Extensive genomic diversity among Mycobacterium marinum strains revealed by whole genome sequencing.</title>
        <authorList>
            <person name="Das S."/>
            <person name="Pettersson B.M."/>
            <person name="Behra P.R."/>
            <person name="Mallick A."/>
            <person name="Cheramie M."/>
            <person name="Ramesh M."/>
            <person name="Shirreff L."/>
            <person name="DuCote T."/>
            <person name="Dasgupta S."/>
            <person name="Ennis D.G."/>
            <person name="Kirsebom L.A."/>
        </authorList>
    </citation>
    <scope>NUCLEOTIDE SEQUENCE [LARGE SCALE GENOMIC DNA]</scope>
    <source>
        <strain evidence="3 4">Davis1</strain>
    </source>
</reference>
<name>A0A3E2MQU9_MYCMR</name>
<evidence type="ECO:0000313" key="4">
    <source>
        <dbReference type="Proteomes" id="UP000257451"/>
    </source>
</evidence>
<comment type="caution">
    <text evidence="3">The sequence shown here is derived from an EMBL/GenBank/DDBJ whole genome shotgun (WGS) entry which is preliminary data.</text>
</comment>
<organism evidence="3 4">
    <name type="scientific">Mycobacterium marinum</name>
    <dbReference type="NCBI Taxonomy" id="1781"/>
    <lineage>
        <taxon>Bacteria</taxon>
        <taxon>Bacillati</taxon>
        <taxon>Actinomycetota</taxon>
        <taxon>Actinomycetes</taxon>
        <taxon>Mycobacteriales</taxon>
        <taxon>Mycobacteriaceae</taxon>
        <taxon>Mycobacterium</taxon>
        <taxon>Mycobacterium ulcerans group</taxon>
    </lineage>
</organism>
<feature type="compositionally biased region" description="Basic and acidic residues" evidence="1">
    <location>
        <begin position="168"/>
        <end position="182"/>
    </location>
</feature>
<keyword evidence="2" id="KW-0812">Transmembrane</keyword>
<feature type="transmembrane region" description="Helical" evidence="2">
    <location>
        <begin position="12"/>
        <end position="34"/>
    </location>
</feature>
<dbReference type="EMBL" id="PEDF01000176">
    <property type="protein sequence ID" value="RFZ35140.1"/>
    <property type="molecule type" value="Genomic_DNA"/>
</dbReference>
<evidence type="ECO:0000313" key="3">
    <source>
        <dbReference type="EMBL" id="RFZ35140.1"/>
    </source>
</evidence>
<feature type="transmembrane region" description="Helical" evidence="2">
    <location>
        <begin position="88"/>
        <end position="107"/>
    </location>
</feature>
<dbReference type="AlphaFoldDB" id="A0A3E2MQU9"/>
<dbReference type="Proteomes" id="UP000257451">
    <property type="component" value="Unassembled WGS sequence"/>
</dbReference>
<keyword evidence="2" id="KW-1133">Transmembrane helix</keyword>
<proteinExistence type="predicted"/>
<feature type="transmembrane region" description="Helical" evidence="2">
    <location>
        <begin position="119"/>
        <end position="138"/>
    </location>
</feature>
<evidence type="ECO:0000256" key="1">
    <source>
        <dbReference type="SAM" id="MobiDB-lite"/>
    </source>
</evidence>
<feature type="compositionally biased region" description="Acidic residues" evidence="1">
    <location>
        <begin position="183"/>
        <end position="193"/>
    </location>
</feature>
<evidence type="ECO:0000256" key="2">
    <source>
        <dbReference type="SAM" id="Phobius"/>
    </source>
</evidence>
<dbReference type="RefSeq" id="WP_117433206.1">
    <property type="nucleotide sequence ID" value="NZ_PEDF01000176.1"/>
</dbReference>
<protein>
    <submittedName>
        <fullName evidence="3">Uncharacterized protein</fullName>
    </submittedName>
</protein>
<keyword evidence="2" id="KW-0472">Membrane</keyword>
<gene>
    <name evidence="3" type="ORF">DAVIS_04690</name>
</gene>
<accession>A0A3E2MQU9</accession>
<feature type="transmembrane region" description="Helical" evidence="2">
    <location>
        <begin position="205"/>
        <end position="226"/>
    </location>
</feature>
<feature type="region of interest" description="Disordered" evidence="1">
    <location>
        <begin position="157"/>
        <end position="198"/>
    </location>
</feature>
<sequence length="233" mass="25642">MQNDASPLWLQILIASIPLLAAAIGGIFLLTNTINRRVERLKNLVDASKSNLLGVKGDHILRDIIVQQLMDLWHDTTPALKWRKRLRYIVFVSTPIVYTLIASRMLGISLGLTPTQYSWTLNAFATVSVILIIAAFIVRRKSGAYLDNTLDKFASLDSPDQDTAPTADQRRTEVQAEHHDLPAQDDSEADELVDASSTPSPVTRFPALCSSLAVGIAVTGIAGWAVTRLARRR</sequence>